<dbReference type="Proteomes" id="UP000041254">
    <property type="component" value="Unassembled WGS sequence"/>
</dbReference>
<organism evidence="3 4">
    <name type="scientific">Vitrella brassicaformis (strain CCMP3155)</name>
    <dbReference type="NCBI Taxonomy" id="1169540"/>
    <lineage>
        <taxon>Eukaryota</taxon>
        <taxon>Sar</taxon>
        <taxon>Alveolata</taxon>
        <taxon>Colpodellida</taxon>
        <taxon>Vitrellaceae</taxon>
        <taxon>Vitrella</taxon>
    </lineage>
</organism>
<keyword evidence="2" id="KW-0732">Signal</keyword>
<feature type="signal peptide" evidence="2">
    <location>
        <begin position="1"/>
        <end position="30"/>
    </location>
</feature>
<gene>
    <name evidence="3" type="ORF">Vbra_2998</name>
</gene>
<sequence>MPVRYLRPGCAASVWVLLVLLSSACVRICGQFTSACIFGNDFEDAPGVNKDCNPPGRRRGGSPVVCVPNILLFFDEDSDDDDPLEGKAFGKCVPTSALTEAFKKAQTAGLAAFAPDPGEPAVVDAQGIGQSILCGQLNEDGTGTAALGGCPEEAPICAKTSDRRFCYCITADIGLFGPLSPEAAGTASLSVGVNEGQPSSLCTQQDLDGCSNIVNGLGVNLDCFDDLPVVDRRNDSGPSAAEFVIGDPNEDPEPFQQLVAGTYLLEDIPAGSWLDTVENVGDSDSCFRIQGGDEEDEDFFFLDLSWNTTEGVTALIDFNCPPVGPCSIRIGSLFLPALFSIQGVLEVVNSTFPGCVGIPVQIELTGAGLVDEAASFSLNQANFNESQRVIAIQEPGGTDVIVTRGAGLSSPGAQVGLGLLTFPEVAPEGCPSLFKQRIFTITTGEIEAGGLLAVTASGTSSFEDELGEVMTEAIFELNVTGTSNATDLSDVCNTAQLVPVEGESGRRRRAVAMATAIREQSIFSTELEDLGGIVIPAVFFPLFKPGQSPDFPFLNAVSINRFTTIRRFNATALANEFLIDDPTDSVSLFDTLPSADNVSVLCVEETEVLPITFGLLNLESEASLDLILKGQLGDLQDTDDDGVVIECRGPLLQTLPAGFNETFIIENGLNIGSIAAVSVDPSLGTIGKDIFVDALIDETDGSVTSLREEGTVFSLSQHNCAGVNMTVSKRIEALIQVVDEEGEEIFSETTCQLGFVQPCRETSLPLENPASVQPGIYQLEPAPYLFAEQIFSVDPFSDDPRIDGCVSFYDLADFGNCTPPECQLDNERVFQCRPDEERGIGLQLEVILDLEELDGDTTPGLLSPRALATVQLRGTVEQVWPPECEGTLVFVEGSLLVGAGQTRQDITPRGLFELIRQDLLDALPDIADAPLATTLQDFFILDESLAYPELLLTSSLQLTELEYTLRSLAEGRTVEECFNAEGLTTVSAQDVVPFRVSEGVSDAALSPLPVNTTSEGDIIGIPPIVDVSTGSINFASQGTLPPNIDVDDDVLTLGVRAPLSASIEPPQTQNQSTVFGRLTALCNLPEEVAIQCKPSLPIPLIAGADAIVPNGTDFATVLTGDTSGSTVGPLSVAENFTLSCSVSEARALLLVDDGPELVLIRVVPLTVVVVDEEDGTVSTTRTDCPITIDCQLPTAASSAAQEQTGDGRAAGRPSRTAGGRGAAGDAHLQMVTDIRRRRKLKETRGRLMTDR</sequence>
<evidence type="ECO:0000313" key="4">
    <source>
        <dbReference type="Proteomes" id="UP000041254"/>
    </source>
</evidence>
<accession>A0A0G4ENF7</accession>
<reference evidence="3 4" key="1">
    <citation type="submission" date="2014-11" db="EMBL/GenBank/DDBJ databases">
        <authorList>
            <person name="Zhu J."/>
            <person name="Qi W."/>
            <person name="Song R."/>
        </authorList>
    </citation>
    <scope>NUCLEOTIDE SEQUENCE [LARGE SCALE GENOMIC DNA]</scope>
</reference>
<dbReference type="EMBL" id="CDMY01000279">
    <property type="protein sequence ID" value="CEL99377.1"/>
    <property type="molecule type" value="Genomic_DNA"/>
</dbReference>
<name>A0A0G4ENF7_VITBC</name>
<dbReference type="PhylomeDB" id="A0A0G4ENF7"/>
<evidence type="ECO:0000256" key="2">
    <source>
        <dbReference type="SAM" id="SignalP"/>
    </source>
</evidence>
<feature type="region of interest" description="Disordered" evidence="1">
    <location>
        <begin position="1195"/>
        <end position="1224"/>
    </location>
</feature>
<proteinExistence type="predicted"/>
<feature type="compositionally biased region" description="Polar residues" evidence="1">
    <location>
        <begin position="1195"/>
        <end position="1204"/>
    </location>
</feature>
<dbReference type="AlphaFoldDB" id="A0A0G4ENF7"/>
<evidence type="ECO:0000256" key="1">
    <source>
        <dbReference type="SAM" id="MobiDB-lite"/>
    </source>
</evidence>
<evidence type="ECO:0008006" key="5">
    <source>
        <dbReference type="Google" id="ProtNLM"/>
    </source>
</evidence>
<keyword evidence="4" id="KW-1185">Reference proteome</keyword>
<evidence type="ECO:0000313" key="3">
    <source>
        <dbReference type="EMBL" id="CEL99377.1"/>
    </source>
</evidence>
<feature type="chain" id="PRO_5005187596" description="Thyroglobulin type-1 domain-containing protein" evidence="2">
    <location>
        <begin position="31"/>
        <end position="1251"/>
    </location>
</feature>
<dbReference type="InParanoid" id="A0A0G4ENF7"/>
<protein>
    <recommendedName>
        <fullName evidence="5">Thyroglobulin type-1 domain-containing protein</fullName>
    </recommendedName>
</protein>
<dbReference type="VEuPathDB" id="CryptoDB:Vbra_2998"/>
<dbReference type="PROSITE" id="PS51257">
    <property type="entry name" value="PROKAR_LIPOPROTEIN"/>
    <property type="match status" value="1"/>
</dbReference>